<evidence type="ECO:0000256" key="1">
    <source>
        <dbReference type="ARBA" id="ARBA00023015"/>
    </source>
</evidence>
<keyword evidence="3" id="KW-0804">Transcription</keyword>
<dbReference type="PANTHER" id="PTHR33164:SF99">
    <property type="entry name" value="MARR FAMILY REGULATORY PROTEIN"/>
    <property type="match status" value="1"/>
</dbReference>
<dbReference type="Gene3D" id="1.10.10.10">
    <property type="entry name" value="Winged helix-like DNA-binding domain superfamily/Winged helix DNA-binding domain"/>
    <property type="match status" value="1"/>
</dbReference>
<dbReference type="PANTHER" id="PTHR33164">
    <property type="entry name" value="TRANSCRIPTIONAL REGULATOR, MARR FAMILY"/>
    <property type="match status" value="1"/>
</dbReference>
<dbReference type="CDD" id="cd00090">
    <property type="entry name" value="HTH_ARSR"/>
    <property type="match status" value="1"/>
</dbReference>
<proteinExistence type="predicted"/>
<evidence type="ECO:0000313" key="6">
    <source>
        <dbReference type="Proteomes" id="UP001596004"/>
    </source>
</evidence>
<protein>
    <submittedName>
        <fullName evidence="5">MarR family winged helix-turn-helix transcriptional regulator</fullName>
    </submittedName>
</protein>
<dbReference type="InterPro" id="IPR036390">
    <property type="entry name" value="WH_DNA-bd_sf"/>
</dbReference>
<dbReference type="RefSeq" id="WP_380840024.1">
    <property type="nucleotide sequence ID" value="NZ_JBHSFP010000006.1"/>
</dbReference>
<dbReference type="InterPro" id="IPR023187">
    <property type="entry name" value="Tscrpt_reg_MarR-type_CS"/>
</dbReference>
<keyword evidence="2" id="KW-0238">DNA-binding</keyword>
<reference evidence="6" key="1">
    <citation type="journal article" date="2019" name="Int. J. Syst. Evol. Microbiol.">
        <title>The Global Catalogue of Microorganisms (GCM) 10K type strain sequencing project: providing services to taxonomists for standard genome sequencing and annotation.</title>
        <authorList>
            <consortium name="The Broad Institute Genomics Platform"/>
            <consortium name="The Broad Institute Genome Sequencing Center for Infectious Disease"/>
            <person name="Wu L."/>
            <person name="Ma J."/>
        </authorList>
    </citation>
    <scope>NUCLEOTIDE SEQUENCE [LARGE SCALE GENOMIC DNA]</scope>
    <source>
        <strain evidence="6">CGMCC 4.7132</strain>
    </source>
</reference>
<dbReference type="PROSITE" id="PS01117">
    <property type="entry name" value="HTH_MARR_1"/>
    <property type="match status" value="1"/>
</dbReference>
<keyword evidence="6" id="KW-1185">Reference proteome</keyword>
<dbReference type="SMART" id="SM00347">
    <property type="entry name" value="HTH_MARR"/>
    <property type="match status" value="1"/>
</dbReference>
<dbReference type="EMBL" id="JBHSFP010000006">
    <property type="protein sequence ID" value="MFC4531412.1"/>
    <property type="molecule type" value="Genomic_DNA"/>
</dbReference>
<keyword evidence="1" id="KW-0805">Transcription regulation</keyword>
<evidence type="ECO:0000256" key="3">
    <source>
        <dbReference type="ARBA" id="ARBA00023163"/>
    </source>
</evidence>
<dbReference type="Pfam" id="PF01047">
    <property type="entry name" value="MarR"/>
    <property type="match status" value="1"/>
</dbReference>
<evidence type="ECO:0000256" key="2">
    <source>
        <dbReference type="ARBA" id="ARBA00023125"/>
    </source>
</evidence>
<feature type="domain" description="HTH marR-type" evidence="4">
    <location>
        <begin position="1"/>
        <end position="135"/>
    </location>
</feature>
<dbReference type="InterPro" id="IPR039422">
    <property type="entry name" value="MarR/SlyA-like"/>
</dbReference>
<dbReference type="InterPro" id="IPR011991">
    <property type="entry name" value="ArsR-like_HTH"/>
</dbReference>
<gene>
    <name evidence="5" type="ORF">ACFO60_11610</name>
</gene>
<accession>A0ABV9CEZ5</accession>
<dbReference type="PRINTS" id="PR00598">
    <property type="entry name" value="HTHMARR"/>
</dbReference>
<dbReference type="InterPro" id="IPR036388">
    <property type="entry name" value="WH-like_DNA-bd_sf"/>
</dbReference>
<dbReference type="InterPro" id="IPR000835">
    <property type="entry name" value="HTH_MarR-typ"/>
</dbReference>
<name>A0ABV9CEZ5_9ACTN</name>
<sequence>MDDDVDGDVVSSWRGLLACHATTWCALERELGDKHGLGVSDFEVLDRMAESDHGKYRVQELADAVHLSQSALSRLISRLEKAGLVCRNMCQDDRRGVFVQITEAGVERHRQAVPTHRAVLNQSLTRQPIPHDLPR</sequence>
<dbReference type="PROSITE" id="PS50995">
    <property type="entry name" value="HTH_MARR_2"/>
    <property type="match status" value="1"/>
</dbReference>
<comment type="caution">
    <text evidence="5">The sequence shown here is derived from an EMBL/GenBank/DDBJ whole genome shotgun (WGS) entry which is preliminary data.</text>
</comment>
<dbReference type="Proteomes" id="UP001596004">
    <property type="component" value="Unassembled WGS sequence"/>
</dbReference>
<organism evidence="5 6">
    <name type="scientific">Sphaerisporangium dianthi</name>
    <dbReference type="NCBI Taxonomy" id="1436120"/>
    <lineage>
        <taxon>Bacteria</taxon>
        <taxon>Bacillati</taxon>
        <taxon>Actinomycetota</taxon>
        <taxon>Actinomycetes</taxon>
        <taxon>Streptosporangiales</taxon>
        <taxon>Streptosporangiaceae</taxon>
        <taxon>Sphaerisporangium</taxon>
    </lineage>
</organism>
<evidence type="ECO:0000259" key="4">
    <source>
        <dbReference type="PROSITE" id="PS50995"/>
    </source>
</evidence>
<dbReference type="SUPFAM" id="SSF46785">
    <property type="entry name" value="Winged helix' DNA-binding domain"/>
    <property type="match status" value="1"/>
</dbReference>
<evidence type="ECO:0000313" key="5">
    <source>
        <dbReference type="EMBL" id="MFC4531412.1"/>
    </source>
</evidence>